<proteinExistence type="inferred from homology"/>
<dbReference type="PROSITE" id="PS50011">
    <property type="entry name" value="PROTEIN_KINASE_DOM"/>
    <property type="match status" value="1"/>
</dbReference>
<reference evidence="9 10" key="1">
    <citation type="journal article" date="2014" name="Genome Biol. Evol.">
        <title>The secreted proteins of Achlya hypogyna and Thraustotheca clavata identify the ancestral oomycete secretome and reveal gene acquisitions by horizontal gene transfer.</title>
        <authorList>
            <person name="Misner I."/>
            <person name="Blouin N."/>
            <person name="Leonard G."/>
            <person name="Richards T.A."/>
            <person name="Lane C.E."/>
        </authorList>
    </citation>
    <scope>NUCLEOTIDE SEQUENCE [LARGE SCALE GENOMIC DNA]</scope>
    <source>
        <strain evidence="9 10">ATCC 48635</strain>
    </source>
</reference>
<evidence type="ECO:0000313" key="10">
    <source>
        <dbReference type="Proteomes" id="UP000243579"/>
    </source>
</evidence>
<dbReference type="EMBL" id="JNBR01000396">
    <property type="protein sequence ID" value="OQR93779.1"/>
    <property type="molecule type" value="Genomic_DNA"/>
</dbReference>
<dbReference type="InterPro" id="IPR002110">
    <property type="entry name" value="Ankyrin_rpt"/>
</dbReference>
<sequence>MATTAVDFTVHDPRHLFEAATAGNVTRAKELLAQGANPNVKNDVIGETLLHVAVRCDKRQVLELLLRTKSIDVTVRDKRGDTPLVTAVKQGHRRFAQLIYSSTTQPSREVAAADITIDYKTMLGRGSFGVVYKGLFENKPVAVKTLGPPEAAALAQEMDAMQQCMSPYLLQLVAASGQHTARPQLVLEYMDGGDLRRYLDHKRDGIAVAVAYSKLEVAWVIANALADLHHHNLLHRDLKSHNVLLSSTNYIKVADLGLARPYASQMTQYKGTMLWTAPEVLACHGRYDYAADIYSFGVILTELSTLQVPYAGLQLPLWVILEGVCKGTLRPDVGNACPPWLRELATACMAHDPMHRPNAQRILQLLDHQRRVESAPPAPLAAAASSGSNGSSCNSTVQR</sequence>
<dbReference type="PROSITE" id="PS00108">
    <property type="entry name" value="PROTEIN_KINASE_ST"/>
    <property type="match status" value="1"/>
</dbReference>
<evidence type="ECO:0000256" key="5">
    <source>
        <dbReference type="PROSITE-ProRule" id="PRU10141"/>
    </source>
</evidence>
<dbReference type="InterPro" id="IPR036770">
    <property type="entry name" value="Ankyrin_rpt-contain_sf"/>
</dbReference>
<feature type="compositionally biased region" description="Low complexity" evidence="7">
    <location>
        <begin position="380"/>
        <end position="392"/>
    </location>
</feature>
<dbReference type="PRINTS" id="PR00109">
    <property type="entry name" value="TYRKINASE"/>
</dbReference>
<dbReference type="OrthoDB" id="77576at2759"/>
<dbReference type="InterPro" id="IPR011009">
    <property type="entry name" value="Kinase-like_dom_sf"/>
</dbReference>
<evidence type="ECO:0000256" key="3">
    <source>
        <dbReference type="ARBA" id="ARBA00022741"/>
    </source>
</evidence>
<keyword evidence="10" id="KW-1185">Reference proteome</keyword>
<evidence type="ECO:0000256" key="1">
    <source>
        <dbReference type="ARBA" id="ARBA00005843"/>
    </source>
</evidence>
<dbReference type="Gene3D" id="3.30.200.20">
    <property type="entry name" value="Phosphorylase Kinase, domain 1"/>
    <property type="match status" value="1"/>
</dbReference>
<dbReference type="PANTHER" id="PTHR44329:SF214">
    <property type="entry name" value="PROTEIN KINASE DOMAIN-CONTAINING PROTEIN"/>
    <property type="match status" value="1"/>
</dbReference>
<feature type="binding site" evidence="5">
    <location>
        <position position="144"/>
    </location>
    <ligand>
        <name>ATP</name>
        <dbReference type="ChEBI" id="CHEBI:30616"/>
    </ligand>
</feature>
<organism evidence="9 10">
    <name type="scientific">Achlya hypogyna</name>
    <name type="common">Oomycete</name>
    <name type="synonym">Protoachlya hypogyna</name>
    <dbReference type="NCBI Taxonomy" id="1202772"/>
    <lineage>
        <taxon>Eukaryota</taxon>
        <taxon>Sar</taxon>
        <taxon>Stramenopiles</taxon>
        <taxon>Oomycota</taxon>
        <taxon>Saprolegniomycetes</taxon>
        <taxon>Saprolegniales</taxon>
        <taxon>Achlyaceae</taxon>
        <taxon>Achlya</taxon>
    </lineage>
</organism>
<accession>A0A1V9Z726</accession>
<feature type="domain" description="Protein kinase" evidence="8">
    <location>
        <begin position="117"/>
        <end position="371"/>
    </location>
</feature>
<dbReference type="Proteomes" id="UP000243579">
    <property type="component" value="Unassembled WGS sequence"/>
</dbReference>
<keyword evidence="2 6" id="KW-0723">Serine/threonine-protein kinase</keyword>
<dbReference type="GO" id="GO:0004674">
    <property type="term" value="F:protein serine/threonine kinase activity"/>
    <property type="evidence" value="ECO:0007669"/>
    <property type="project" value="UniProtKB-KW"/>
</dbReference>
<dbReference type="STRING" id="1202772.A0A1V9Z726"/>
<dbReference type="SUPFAM" id="SSF56112">
    <property type="entry name" value="Protein kinase-like (PK-like)"/>
    <property type="match status" value="1"/>
</dbReference>
<dbReference type="InterPro" id="IPR051681">
    <property type="entry name" value="Ser/Thr_Kinases-Pseudokinases"/>
</dbReference>
<dbReference type="Pfam" id="PF07714">
    <property type="entry name" value="PK_Tyr_Ser-Thr"/>
    <property type="match status" value="1"/>
</dbReference>
<evidence type="ECO:0000259" key="8">
    <source>
        <dbReference type="PROSITE" id="PS50011"/>
    </source>
</evidence>
<evidence type="ECO:0000313" key="9">
    <source>
        <dbReference type="EMBL" id="OQR93779.1"/>
    </source>
</evidence>
<comment type="similarity">
    <text evidence="1">Belongs to the protein kinase superfamily. TKL Ser/Thr protein kinase family.</text>
</comment>
<dbReference type="InterPro" id="IPR008271">
    <property type="entry name" value="Ser/Thr_kinase_AS"/>
</dbReference>
<dbReference type="SMART" id="SM00248">
    <property type="entry name" value="ANK"/>
    <property type="match status" value="3"/>
</dbReference>
<dbReference type="InterPro" id="IPR001245">
    <property type="entry name" value="Ser-Thr/Tyr_kinase_cat_dom"/>
</dbReference>
<dbReference type="PANTHER" id="PTHR44329">
    <property type="entry name" value="SERINE/THREONINE-PROTEIN KINASE TNNI3K-RELATED"/>
    <property type="match status" value="1"/>
</dbReference>
<dbReference type="SUPFAM" id="SSF48403">
    <property type="entry name" value="Ankyrin repeat"/>
    <property type="match status" value="1"/>
</dbReference>
<dbReference type="PIRSF" id="PIRSF000654">
    <property type="entry name" value="Integrin-linked_kinase"/>
    <property type="match status" value="1"/>
</dbReference>
<dbReference type="Gene3D" id="1.25.40.20">
    <property type="entry name" value="Ankyrin repeat-containing domain"/>
    <property type="match status" value="1"/>
</dbReference>
<feature type="region of interest" description="Disordered" evidence="7">
    <location>
        <begin position="376"/>
        <end position="399"/>
    </location>
</feature>
<evidence type="ECO:0000256" key="6">
    <source>
        <dbReference type="RuleBase" id="RU000304"/>
    </source>
</evidence>
<dbReference type="AlphaFoldDB" id="A0A1V9Z726"/>
<keyword evidence="4 5" id="KW-0067">ATP-binding</keyword>
<dbReference type="InterPro" id="IPR000719">
    <property type="entry name" value="Prot_kinase_dom"/>
</dbReference>
<dbReference type="Pfam" id="PF12796">
    <property type="entry name" value="Ank_2"/>
    <property type="match status" value="1"/>
</dbReference>
<dbReference type="GO" id="GO:0005524">
    <property type="term" value="F:ATP binding"/>
    <property type="evidence" value="ECO:0007669"/>
    <property type="project" value="UniProtKB-UniRule"/>
</dbReference>
<gene>
    <name evidence="9" type="ORF">ACHHYP_02275</name>
</gene>
<comment type="caution">
    <text evidence="9">The sequence shown here is derived from an EMBL/GenBank/DDBJ whole genome shotgun (WGS) entry which is preliminary data.</text>
</comment>
<name>A0A1V9Z726_ACHHY</name>
<evidence type="ECO:0000256" key="4">
    <source>
        <dbReference type="ARBA" id="ARBA00022840"/>
    </source>
</evidence>
<dbReference type="SMART" id="SM00220">
    <property type="entry name" value="S_TKc"/>
    <property type="match status" value="1"/>
</dbReference>
<evidence type="ECO:0000256" key="2">
    <source>
        <dbReference type="ARBA" id="ARBA00022527"/>
    </source>
</evidence>
<keyword evidence="9" id="KW-0808">Transferase</keyword>
<protein>
    <submittedName>
        <fullName evidence="9">Protein kinase</fullName>
    </submittedName>
</protein>
<keyword evidence="3 5" id="KW-0547">Nucleotide-binding</keyword>
<evidence type="ECO:0000256" key="7">
    <source>
        <dbReference type="SAM" id="MobiDB-lite"/>
    </source>
</evidence>
<dbReference type="InterPro" id="IPR017441">
    <property type="entry name" value="Protein_kinase_ATP_BS"/>
</dbReference>
<dbReference type="Gene3D" id="1.10.510.10">
    <property type="entry name" value="Transferase(Phosphotransferase) domain 1"/>
    <property type="match status" value="1"/>
</dbReference>
<dbReference type="PROSITE" id="PS00107">
    <property type="entry name" value="PROTEIN_KINASE_ATP"/>
    <property type="match status" value="1"/>
</dbReference>
<keyword evidence="9" id="KW-0418">Kinase</keyword>